<gene>
    <name evidence="2" type="ORF">RKE40_27935</name>
</gene>
<sequence>MLRNAIFAAGLVLLPATAMAQNQGQPNGLPEPPSIRSELAPRFKQYVVTQRPTSYTYAEPLAVGTVLPQQGVVYGEVPAEYGVSGYRYSVVNNRTVLVDPNTRRVVQIIE</sequence>
<comment type="caution">
    <text evidence="2">The sequence shown here is derived from an EMBL/GenBank/DDBJ whole genome shotgun (WGS) entry which is preliminary data.</text>
</comment>
<feature type="signal peptide" evidence="1">
    <location>
        <begin position="1"/>
        <end position="20"/>
    </location>
</feature>
<evidence type="ECO:0000313" key="2">
    <source>
        <dbReference type="EMBL" id="MDU0343731.1"/>
    </source>
</evidence>
<protein>
    <submittedName>
        <fullName evidence="2">DUF1236 domain-containing protein</fullName>
    </submittedName>
</protein>
<evidence type="ECO:0000256" key="1">
    <source>
        <dbReference type="SAM" id="SignalP"/>
    </source>
</evidence>
<feature type="chain" id="PRO_5047337169" evidence="1">
    <location>
        <begin position="21"/>
        <end position="110"/>
    </location>
</feature>
<evidence type="ECO:0000313" key="3">
    <source>
        <dbReference type="Proteomes" id="UP001254257"/>
    </source>
</evidence>
<proteinExistence type="predicted"/>
<dbReference type="Proteomes" id="UP001254257">
    <property type="component" value="Unassembled WGS sequence"/>
</dbReference>
<dbReference type="RefSeq" id="WP_316021429.1">
    <property type="nucleotide sequence ID" value="NZ_JAWDID010000082.1"/>
</dbReference>
<dbReference type="InterPro" id="IPR009642">
    <property type="entry name" value="DUF1236"/>
</dbReference>
<keyword evidence="1" id="KW-0732">Signal</keyword>
<reference evidence="2 3" key="1">
    <citation type="submission" date="2023-09" db="EMBL/GenBank/DDBJ databases">
        <title>Whole genome shotgun sequencing (WGS) of Bosea sp. ZW T0_25, isolated from stored onions (Allium cepa).</title>
        <authorList>
            <person name="Stoll D.A."/>
            <person name="Huch M."/>
        </authorList>
    </citation>
    <scope>NUCLEOTIDE SEQUENCE [LARGE SCALE GENOMIC DNA]</scope>
    <source>
        <strain evidence="2 3">ZW T0_25</strain>
    </source>
</reference>
<accession>A0ABU3SGB7</accession>
<dbReference type="Pfam" id="PF06823">
    <property type="entry name" value="DUF1236"/>
    <property type="match status" value="1"/>
</dbReference>
<name>A0ABU3SGB7_9HYPH</name>
<dbReference type="EMBL" id="JAWDID010000082">
    <property type="protein sequence ID" value="MDU0343731.1"/>
    <property type="molecule type" value="Genomic_DNA"/>
</dbReference>
<organism evidence="2 3">
    <name type="scientific">Bosea rubneri</name>
    <dbReference type="NCBI Taxonomy" id="3075434"/>
    <lineage>
        <taxon>Bacteria</taxon>
        <taxon>Pseudomonadati</taxon>
        <taxon>Pseudomonadota</taxon>
        <taxon>Alphaproteobacteria</taxon>
        <taxon>Hyphomicrobiales</taxon>
        <taxon>Boseaceae</taxon>
        <taxon>Bosea</taxon>
    </lineage>
</organism>
<keyword evidence="3" id="KW-1185">Reference proteome</keyword>